<comment type="similarity">
    <text evidence="3">In the N-terminal section; belongs to the glycosyltransferase 51 family.</text>
</comment>
<evidence type="ECO:0000259" key="14">
    <source>
        <dbReference type="Pfam" id="PF00905"/>
    </source>
</evidence>
<comment type="catalytic activity">
    <reaction evidence="11">
        <text>[GlcNAc-(1-&gt;4)-Mur2Ac(oyl-L-Ala-gamma-D-Glu-L-Lys-D-Ala-D-Ala)](n)-di-trans,octa-cis-undecaprenyl diphosphate + beta-D-GlcNAc-(1-&gt;4)-Mur2Ac(oyl-L-Ala-gamma-D-Glu-L-Lys-D-Ala-D-Ala)-di-trans,octa-cis-undecaprenyl diphosphate = [GlcNAc-(1-&gt;4)-Mur2Ac(oyl-L-Ala-gamma-D-Glu-L-Lys-D-Ala-D-Ala)](n+1)-di-trans,octa-cis-undecaprenyl diphosphate + di-trans,octa-cis-undecaprenyl diphosphate + H(+)</text>
        <dbReference type="Rhea" id="RHEA:23708"/>
        <dbReference type="Rhea" id="RHEA-COMP:9602"/>
        <dbReference type="Rhea" id="RHEA-COMP:9603"/>
        <dbReference type="ChEBI" id="CHEBI:15378"/>
        <dbReference type="ChEBI" id="CHEBI:58405"/>
        <dbReference type="ChEBI" id="CHEBI:60033"/>
        <dbReference type="ChEBI" id="CHEBI:78435"/>
        <dbReference type="EC" id="2.4.99.28"/>
    </reaction>
</comment>
<dbReference type="Pfam" id="PF00905">
    <property type="entry name" value="Transpeptidase"/>
    <property type="match status" value="1"/>
</dbReference>
<accession>A0A8B2NIQ8</accession>
<name>A0A8B2NIQ8_9HYPH</name>
<dbReference type="InterPro" id="IPR001460">
    <property type="entry name" value="PCN-bd_Tpept"/>
</dbReference>
<gene>
    <name evidence="17" type="primary">pbpC</name>
    <name evidence="17" type="ORF">DLJ53_26015</name>
</gene>
<dbReference type="InterPro" id="IPR011815">
    <property type="entry name" value="PBP_1c"/>
</dbReference>
<dbReference type="GO" id="GO:0004180">
    <property type="term" value="F:carboxypeptidase activity"/>
    <property type="evidence" value="ECO:0007669"/>
    <property type="project" value="UniProtKB-KW"/>
</dbReference>
<evidence type="ECO:0000256" key="10">
    <source>
        <dbReference type="ARBA" id="ARBA00044770"/>
    </source>
</evidence>
<evidence type="ECO:0000256" key="6">
    <source>
        <dbReference type="ARBA" id="ARBA00022676"/>
    </source>
</evidence>
<dbReference type="UniPathway" id="UPA00219"/>
<dbReference type="GO" id="GO:0006508">
    <property type="term" value="P:proteolysis"/>
    <property type="evidence" value="ECO:0007669"/>
    <property type="project" value="UniProtKB-KW"/>
</dbReference>
<keyword evidence="4" id="KW-0121">Carboxypeptidase</keyword>
<evidence type="ECO:0000259" key="15">
    <source>
        <dbReference type="Pfam" id="PF00912"/>
    </source>
</evidence>
<keyword evidence="6" id="KW-0328">Glycosyltransferase</keyword>
<evidence type="ECO:0000313" key="17">
    <source>
        <dbReference type="EMBL" id="RAH98176.1"/>
    </source>
</evidence>
<keyword evidence="13" id="KW-1133">Transmembrane helix</keyword>
<evidence type="ECO:0000259" key="16">
    <source>
        <dbReference type="Pfam" id="PF06832"/>
    </source>
</evidence>
<dbReference type="Proteomes" id="UP000249590">
    <property type="component" value="Unassembled WGS sequence"/>
</dbReference>
<keyword evidence="13" id="KW-0472">Membrane</keyword>
<feature type="region of interest" description="Disordered" evidence="12">
    <location>
        <begin position="581"/>
        <end position="600"/>
    </location>
</feature>
<feature type="domain" description="Glycosyl transferase family 51" evidence="15">
    <location>
        <begin position="68"/>
        <end position="242"/>
    </location>
</feature>
<dbReference type="AlphaFoldDB" id="A0A8B2NIQ8"/>
<comment type="pathway">
    <text evidence="1">Cell wall biogenesis; peptidoglycan biosynthesis.</text>
</comment>
<dbReference type="GO" id="GO:0008658">
    <property type="term" value="F:penicillin binding"/>
    <property type="evidence" value="ECO:0007669"/>
    <property type="project" value="InterPro"/>
</dbReference>
<sequence>MSEPAPPSSGRPPRRGAPSRLWVAAFAGVAALVAAGVAGLPALDRAFPPDIRRAEPSAVVVDRDGTLLRAFTDSGGRWRLPVTAADVDPRFIEILTAYEDQRFYEHAGVDPRALLRAAGQALASGHIVSGASTLTMQTVRLMTDARDRTPWRKLNELVRALQVERRLSKDEILTIYLNQAPYGGNIEGVRAAALAYFGREPARLTLAQAALLVALPQSPEARRPDRNPQAAEAARARVLDRLLQRGVITGRDAAEAKREPVPTRRRAVPRLAPHLARDLVASAPGVTRFETTLDADWQARLEALAGERVDLIGPNVSAAILVADVRTGEIRASVGSARFLDERRAGHVDMVHAVRSPGSTLKPFIYGMAMEAGLIAANTLLRDTPSTFAGYEPENFDETFQGLVTASEALRRSLNVPAVMLLDSLGAVRLAVRLQEAGALVALPPDKTATLAIGLGGFGTRLEDLAELYTAFGNRGRPVPLYSSGPRPPANHRLLEPRAAASIDAILAEMKPPRNARPGLIAYKTGTSYGYRDAWAVGYDARHVIAVWVGRPDGTPVAQLTGWTDAAPLLFDAFARIGIEPRPPRPVQTPTSELPPPLQRFLPRGAQREAESDLAIAFPPADATVALGGPGGERMPLTARVLGKRVDAWLLDGRPVDVRPGRRTAQIDVATGPHTLTVVTADGVSERVTFTVE</sequence>
<keyword evidence="18" id="KW-1185">Reference proteome</keyword>
<dbReference type="InterPro" id="IPR001264">
    <property type="entry name" value="Glyco_trans_51"/>
</dbReference>
<dbReference type="InterPro" id="IPR009647">
    <property type="entry name" value="PBP_C"/>
</dbReference>
<feature type="domain" description="Penicillin-binding protein transpeptidase" evidence="14">
    <location>
        <begin position="319"/>
        <end position="540"/>
    </location>
</feature>
<dbReference type="GO" id="GO:0008955">
    <property type="term" value="F:peptidoglycan glycosyltransferase activity"/>
    <property type="evidence" value="ECO:0007669"/>
    <property type="project" value="UniProtKB-EC"/>
</dbReference>
<keyword evidence="8" id="KW-0378">Hydrolase</keyword>
<dbReference type="Gene3D" id="1.10.3810.10">
    <property type="entry name" value="Biosynthetic peptidoglycan transglycosylase-like"/>
    <property type="match status" value="1"/>
</dbReference>
<dbReference type="NCBIfam" id="TIGR02073">
    <property type="entry name" value="PBP_1c"/>
    <property type="match status" value="1"/>
</dbReference>
<evidence type="ECO:0000256" key="2">
    <source>
        <dbReference type="ARBA" id="ARBA00007090"/>
    </source>
</evidence>
<dbReference type="SUPFAM" id="SSF53955">
    <property type="entry name" value="Lysozyme-like"/>
    <property type="match status" value="1"/>
</dbReference>
<dbReference type="InterPro" id="IPR012338">
    <property type="entry name" value="Beta-lactam/transpept-like"/>
</dbReference>
<dbReference type="EC" id="2.4.99.28" evidence="10"/>
<dbReference type="Gene3D" id="3.40.710.10">
    <property type="entry name" value="DD-peptidase/beta-lactamase superfamily"/>
    <property type="match status" value="1"/>
</dbReference>
<evidence type="ECO:0000256" key="9">
    <source>
        <dbReference type="ARBA" id="ARBA00023268"/>
    </source>
</evidence>
<evidence type="ECO:0000256" key="3">
    <source>
        <dbReference type="ARBA" id="ARBA00007739"/>
    </source>
</evidence>
<dbReference type="PANTHER" id="PTHR32282">
    <property type="entry name" value="BINDING PROTEIN TRANSPEPTIDASE, PUTATIVE-RELATED"/>
    <property type="match status" value="1"/>
</dbReference>
<feature type="transmembrane region" description="Helical" evidence="13">
    <location>
        <begin position="21"/>
        <end position="43"/>
    </location>
</feature>
<evidence type="ECO:0000256" key="13">
    <source>
        <dbReference type="SAM" id="Phobius"/>
    </source>
</evidence>
<reference evidence="17 18" key="1">
    <citation type="submission" date="2018-05" db="EMBL/GenBank/DDBJ databases">
        <title>Acuticoccus sediminis sp. nov., isolated from deep-sea sediment of Indian Ocean.</title>
        <authorList>
            <person name="Liu X."/>
            <person name="Lai Q."/>
            <person name="Du Y."/>
            <person name="Sun F."/>
            <person name="Zhang X."/>
            <person name="Wang S."/>
            <person name="Shao Z."/>
        </authorList>
    </citation>
    <scope>NUCLEOTIDE SEQUENCE [LARGE SCALE GENOMIC DNA]</scope>
    <source>
        <strain evidence="17 18">PTG4-2</strain>
    </source>
</reference>
<keyword evidence="13" id="KW-0812">Transmembrane</keyword>
<keyword evidence="7" id="KW-0808">Transferase</keyword>
<keyword evidence="5" id="KW-0645">Protease</keyword>
<proteinExistence type="inferred from homology"/>
<dbReference type="InterPro" id="IPR023346">
    <property type="entry name" value="Lysozyme-like_dom_sf"/>
</dbReference>
<comment type="caution">
    <text evidence="17">The sequence shown here is derived from an EMBL/GenBank/DDBJ whole genome shotgun (WGS) entry which is preliminary data.</text>
</comment>
<dbReference type="Pfam" id="PF06832">
    <property type="entry name" value="BiPBP_C"/>
    <property type="match status" value="1"/>
</dbReference>
<evidence type="ECO:0000256" key="4">
    <source>
        <dbReference type="ARBA" id="ARBA00022645"/>
    </source>
</evidence>
<dbReference type="EMBL" id="QHHQ01000007">
    <property type="protein sequence ID" value="RAH98176.1"/>
    <property type="molecule type" value="Genomic_DNA"/>
</dbReference>
<evidence type="ECO:0000256" key="11">
    <source>
        <dbReference type="ARBA" id="ARBA00049902"/>
    </source>
</evidence>
<evidence type="ECO:0000256" key="12">
    <source>
        <dbReference type="SAM" id="MobiDB-lite"/>
    </source>
</evidence>
<dbReference type="Pfam" id="PF00912">
    <property type="entry name" value="Transgly"/>
    <property type="match status" value="1"/>
</dbReference>
<dbReference type="OrthoDB" id="9766909at2"/>
<protein>
    <recommendedName>
        <fullName evidence="10">peptidoglycan glycosyltransferase</fullName>
        <ecNumber evidence="10">2.4.99.28</ecNumber>
    </recommendedName>
</protein>
<organism evidence="17 18">
    <name type="scientific">Acuticoccus sediminis</name>
    <dbReference type="NCBI Taxonomy" id="2184697"/>
    <lineage>
        <taxon>Bacteria</taxon>
        <taxon>Pseudomonadati</taxon>
        <taxon>Pseudomonadota</taxon>
        <taxon>Alphaproteobacteria</taxon>
        <taxon>Hyphomicrobiales</taxon>
        <taxon>Amorphaceae</taxon>
        <taxon>Acuticoccus</taxon>
    </lineage>
</organism>
<evidence type="ECO:0000256" key="5">
    <source>
        <dbReference type="ARBA" id="ARBA00022670"/>
    </source>
</evidence>
<comment type="similarity">
    <text evidence="2">In the C-terminal section; belongs to the transpeptidase family.</text>
</comment>
<evidence type="ECO:0000256" key="8">
    <source>
        <dbReference type="ARBA" id="ARBA00022801"/>
    </source>
</evidence>
<evidence type="ECO:0000256" key="1">
    <source>
        <dbReference type="ARBA" id="ARBA00004752"/>
    </source>
</evidence>
<dbReference type="InterPro" id="IPR050396">
    <property type="entry name" value="Glycosyltr_51/Transpeptidase"/>
</dbReference>
<keyword evidence="9" id="KW-0511">Multifunctional enzyme</keyword>
<dbReference type="SUPFAM" id="SSF56601">
    <property type="entry name" value="beta-lactamase/transpeptidase-like"/>
    <property type="match status" value="1"/>
</dbReference>
<dbReference type="PANTHER" id="PTHR32282:SF15">
    <property type="entry name" value="PENICILLIN-BINDING PROTEIN 1C"/>
    <property type="match status" value="1"/>
</dbReference>
<dbReference type="InterPro" id="IPR036950">
    <property type="entry name" value="PBP_transglycosylase"/>
</dbReference>
<feature type="domain" description="Penicillin-binding C-terminal" evidence="16">
    <location>
        <begin position="606"/>
        <end position="690"/>
    </location>
</feature>
<evidence type="ECO:0000256" key="7">
    <source>
        <dbReference type="ARBA" id="ARBA00022679"/>
    </source>
</evidence>
<evidence type="ECO:0000313" key="18">
    <source>
        <dbReference type="Proteomes" id="UP000249590"/>
    </source>
</evidence>
<dbReference type="GO" id="GO:0009252">
    <property type="term" value="P:peptidoglycan biosynthetic process"/>
    <property type="evidence" value="ECO:0007669"/>
    <property type="project" value="UniProtKB-UniPathway"/>
</dbReference>
<dbReference type="GO" id="GO:0030288">
    <property type="term" value="C:outer membrane-bounded periplasmic space"/>
    <property type="evidence" value="ECO:0007669"/>
    <property type="project" value="TreeGrafter"/>
</dbReference>